<accession>A0A840YYH3</accession>
<dbReference type="AlphaFoldDB" id="A0A840YYH3"/>
<dbReference type="SUPFAM" id="SSF111384">
    <property type="entry name" value="OmpH-like"/>
    <property type="match status" value="1"/>
</dbReference>
<evidence type="ECO:0000313" key="3">
    <source>
        <dbReference type="EMBL" id="MBB5718580.1"/>
    </source>
</evidence>
<dbReference type="EMBL" id="JACIJI010000002">
    <property type="protein sequence ID" value="MBB5718580.1"/>
    <property type="molecule type" value="Genomic_DNA"/>
</dbReference>
<feature type="chain" id="PRO_5032428043" evidence="2">
    <location>
        <begin position="29"/>
        <end position="233"/>
    </location>
</feature>
<reference evidence="3 4" key="1">
    <citation type="submission" date="2020-08" db="EMBL/GenBank/DDBJ databases">
        <title>Genomic Encyclopedia of Type Strains, Phase IV (KMG-IV): sequencing the most valuable type-strain genomes for metagenomic binning, comparative biology and taxonomic classification.</title>
        <authorList>
            <person name="Goeker M."/>
        </authorList>
    </citation>
    <scope>NUCLEOTIDE SEQUENCE [LARGE SCALE GENOMIC DNA]</scope>
    <source>
        <strain evidence="3 4">DSM 27203</strain>
    </source>
</reference>
<keyword evidence="2" id="KW-0732">Signal</keyword>
<feature type="signal peptide" evidence="2">
    <location>
        <begin position="1"/>
        <end position="28"/>
    </location>
</feature>
<dbReference type="Proteomes" id="UP000554342">
    <property type="component" value="Unassembled WGS sequence"/>
</dbReference>
<evidence type="ECO:0000313" key="4">
    <source>
        <dbReference type="Proteomes" id="UP000554342"/>
    </source>
</evidence>
<name>A0A840YYH3_9SPHN</name>
<dbReference type="GO" id="GO:0051082">
    <property type="term" value="F:unfolded protein binding"/>
    <property type="evidence" value="ECO:0007669"/>
    <property type="project" value="InterPro"/>
</dbReference>
<organism evidence="3 4">
    <name type="scientific">Stakelama sediminis</name>
    <dbReference type="NCBI Taxonomy" id="463200"/>
    <lineage>
        <taxon>Bacteria</taxon>
        <taxon>Pseudomonadati</taxon>
        <taxon>Pseudomonadota</taxon>
        <taxon>Alphaproteobacteria</taxon>
        <taxon>Sphingomonadales</taxon>
        <taxon>Sphingomonadaceae</taxon>
        <taxon>Stakelama</taxon>
    </lineage>
</organism>
<dbReference type="PROSITE" id="PS00018">
    <property type="entry name" value="EF_HAND_1"/>
    <property type="match status" value="1"/>
</dbReference>
<evidence type="ECO:0000256" key="1">
    <source>
        <dbReference type="SAM" id="MobiDB-lite"/>
    </source>
</evidence>
<dbReference type="RefSeq" id="WP_184002476.1">
    <property type="nucleotide sequence ID" value="NZ_BAABIF010000013.1"/>
</dbReference>
<proteinExistence type="predicted"/>
<dbReference type="InterPro" id="IPR024930">
    <property type="entry name" value="Skp_dom_sf"/>
</dbReference>
<evidence type="ECO:0000256" key="2">
    <source>
        <dbReference type="SAM" id="SignalP"/>
    </source>
</evidence>
<gene>
    <name evidence="3" type="ORF">FHR23_001503</name>
</gene>
<protein>
    <submittedName>
        <fullName evidence="3">Skp family chaperone for outer membrane proteins</fullName>
    </submittedName>
</protein>
<feature type="region of interest" description="Disordered" evidence="1">
    <location>
        <begin position="214"/>
        <end position="233"/>
    </location>
</feature>
<dbReference type="SMART" id="SM00935">
    <property type="entry name" value="OmpH"/>
    <property type="match status" value="1"/>
</dbReference>
<dbReference type="Pfam" id="PF03938">
    <property type="entry name" value="OmpH"/>
    <property type="match status" value="1"/>
</dbReference>
<comment type="caution">
    <text evidence="3">The sequence shown here is derived from an EMBL/GenBank/DDBJ whole genome shotgun (WGS) entry which is preliminary data.</text>
</comment>
<keyword evidence="4" id="KW-1185">Reference proteome</keyword>
<dbReference type="InterPro" id="IPR005632">
    <property type="entry name" value="Chaperone_Skp"/>
</dbReference>
<dbReference type="Gene3D" id="3.30.910.20">
    <property type="entry name" value="Skp domain"/>
    <property type="match status" value="1"/>
</dbReference>
<sequence length="233" mass="25062">MSISKKLMLAAAAVAPMALSAAAIPAHAQVSGIATAEPTVAIADSNAFKTANQQIATTYKSNLDQARAKEQTRQTLLAQLDTNHDKQVDNAELQKAQQEKSPVLKQVQQIDDEINKLNDPAIKAQAYAIEQIAQKYQVAQDAVVAAKKVNVILSPDSLLYAPDSANITDDLTKQLNATVPSVSIAVPANWQPSRQIMNLQKQIQQIQQIAALRAAQQQQTTQPAKTSPAPKGR</sequence>
<dbReference type="InterPro" id="IPR018247">
    <property type="entry name" value="EF_Hand_1_Ca_BS"/>
</dbReference>